<dbReference type="InterPro" id="IPR027417">
    <property type="entry name" value="P-loop_NTPase"/>
</dbReference>
<dbReference type="RefSeq" id="WP_273599322.1">
    <property type="nucleotide sequence ID" value="NZ_JAQQXT010000002.1"/>
</dbReference>
<dbReference type="SUPFAM" id="SSF52540">
    <property type="entry name" value="P-loop containing nucleoside triphosphate hydrolases"/>
    <property type="match status" value="2"/>
</dbReference>
<accession>A0ABT5KAL9</accession>
<keyword evidence="2" id="KW-0863">Zinc-finger</keyword>
<protein>
    <submittedName>
        <fullName evidence="5">SNF2-related protein</fullName>
    </submittedName>
</protein>
<dbReference type="Proteomes" id="UP001221189">
    <property type="component" value="Unassembled WGS sequence"/>
</dbReference>
<sequence length="959" mass="101438">MAIAPKSRSKTGAKTVVAAAPAAVAAAPTSKTKAKAKTPAVSKLAVAEKPAAKAAAKPAVKAAPKTTAKTAVKVAAVKTPAAKKAVAAKKTTLPVAASPAPVAKKAPSKKTVKVVEAVVAAAAAPAPAPVKATKRATKAAAELPVVVVAKPAKKVATKKVASKEVVVAETVLGKVQPKPVTKQGKATKAIKPTKAVAAAPLPAEPLIAAKKADEKKSKTPTPAKTASKADHKPAPKTVAKPATKPATKPAVAAPIQSVAPSAKRTKSPIAKTKPVATNPALVPAPRPTPPAPPAVPKPPAKFALQRPGSAASGVFGDYVVAELAGEQQWRVSIRGTSLSDCRCTCEVFRFGERGSCEHVEFALGSLLDEPQQRAALEQGLRLDYSEVLLGFGAARYLRWRQGQHCPEAVAREAQALLDERGRLPADAADDVGLLTGLLQLAAELGHEVRVEAGVWEQVALGRDARQRVQRLAQAYPQGLESPALRGLLKLPLPLYQLEAALFAACAGRSLVADDLGLGLYAPAYAAAELCARHFGTERVLVLCAESAQARWLGEAQTLSLAKAQMVWGDAQTRQAQLQNLGQGLEIKIASLASLGQDLALLQGFAPELIIVDEAARLDADALALLRQLDKGFLLMLSGQILDEQPQALLALVDLLDRHRNGPWERFLSRHVRRSGQSNSFFALERLDQTLERVMFSRSRAELLPTLPVALVQLRAVALSQQQEQMQAPLLADLRRAVARWQRSGYVSESELLQVQQTLQQLRRLAISPQLLDAQLGSAEAPKLSAVAALTRELLGAAAERLVVFCQWDDALSLLAARLQASGTAFVQLHAEAPLAQRMEALRRWRDGSGSAVLLCSDRAAAGLDLQIERAALVNLELPWGEALLEQRLLCLADEQSRGLPLIQLLAQTGLEQAMLQTLDGVVDLPAGSLDGDVSRQLLQGEEQQRFMQALVALCGALPD</sequence>
<evidence type="ECO:0000259" key="4">
    <source>
        <dbReference type="PROSITE" id="PS50966"/>
    </source>
</evidence>
<evidence type="ECO:0000256" key="2">
    <source>
        <dbReference type="PROSITE-ProRule" id="PRU00325"/>
    </source>
</evidence>
<evidence type="ECO:0000313" key="5">
    <source>
        <dbReference type="EMBL" id="MDC8770976.1"/>
    </source>
</evidence>
<dbReference type="Pfam" id="PF00176">
    <property type="entry name" value="SNF2-rel_dom"/>
    <property type="match status" value="1"/>
</dbReference>
<comment type="caution">
    <text evidence="5">The sequence shown here is derived from an EMBL/GenBank/DDBJ whole genome shotgun (WGS) entry which is preliminary data.</text>
</comment>
<dbReference type="Gene3D" id="3.40.50.300">
    <property type="entry name" value="P-loop containing nucleotide triphosphate hydrolases"/>
    <property type="match status" value="1"/>
</dbReference>
<dbReference type="PROSITE" id="PS50966">
    <property type="entry name" value="ZF_SWIM"/>
    <property type="match status" value="1"/>
</dbReference>
<dbReference type="Pfam" id="PF00271">
    <property type="entry name" value="Helicase_C"/>
    <property type="match status" value="1"/>
</dbReference>
<evidence type="ECO:0000313" key="6">
    <source>
        <dbReference type="Proteomes" id="UP001221189"/>
    </source>
</evidence>
<proteinExistence type="predicted"/>
<dbReference type="PANTHER" id="PTHR10799">
    <property type="entry name" value="SNF2/RAD54 HELICASE FAMILY"/>
    <property type="match status" value="1"/>
</dbReference>
<dbReference type="EMBL" id="JAQQXT010000002">
    <property type="protein sequence ID" value="MDC8770976.1"/>
    <property type="molecule type" value="Genomic_DNA"/>
</dbReference>
<gene>
    <name evidence="5" type="ORF">PRZ03_05280</name>
</gene>
<dbReference type="InterPro" id="IPR038718">
    <property type="entry name" value="SNF2-like_sf"/>
</dbReference>
<keyword evidence="1" id="KW-0378">Hydrolase</keyword>
<dbReference type="InterPro" id="IPR000330">
    <property type="entry name" value="SNF2_N"/>
</dbReference>
<dbReference type="InterPro" id="IPR049730">
    <property type="entry name" value="SNF2/RAD54-like_C"/>
</dbReference>
<feature type="region of interest" description="Disordered" evidence="3">
    <location>
        <begin position="208"/>
        <end position="298"/>
    </location>
</feature>
<organism evidence="5 6">
    <name type="scientific">Roseateles albus</name>
    <dbReference type="NCBI Taxonomy" id="2987525"/>
    <lineage>
        <taxon>Bacteria</taxon>
        <taxon>Pseudomonadati</taxon>
        <taxon>Pseudomonadota</taxon>
        <taxon>Betaproteobacteria</taxon>
        <taxon>Burkholderiales</taxon>
        <taxon>Sphaerotilaceae</taxon>
        <taxon>Roseateles</taxon>
    </lineage>
</organism>
<dbReference type="CDD" id="cd18793">
    <property type="entry name" value="SF2_C_SNF"/>
    <property type="match status" value="1"/>
</dbReference>
<feature type="domain" description="SWIM-type" evidence="4">
    <location>
        <begin position="329"/>
        <end position="367"/>
    </location>
</feature>
<evidence type="ECO:0000256" key="1">
    <source>
        <dbReference type="ARBA" id="ARBA00022801"/>
    </source>
</evidence>
<dbReference type="InterPro" id="IPR007527">
    <property type="entry name" value="Znf_SWIM"/>
</dbReference>
<dbReference type="Gene3D" id="3.40.50.10810">
    <property type="entry name" value="Tandem AAA-ATPase domain"/>
    <property type="match status" value="1"/>
</dbReference>
<name>A0ABT5KAL9_9BURK</name>
<dbReference type="InterPro" id="IPR001650">
    <property type="entry name" value="Helicase_C-like"/>
</dbReference>
<feature type="compositionally biased region" description="Low complexity" evidence="3">
    <location>
        <begin position="235"/>
        <end position="254"/>
    </location>
</feature>
<feature type="compositionally biased region" description="Pro residues" evidence="3">
    <location>
        <begin position="282"/>
        <end position="298"/>
    </location>
</feature>
<keyword evidence="2" id="KW-0862">Zinc</keyword>
<keyword evidence="2" id="KW-0479">Metal-binding</keyword>
<evidence type="ECO:0000256" key="3">
    <source>
        <dbReference type="SAM" id="MobiDB-lite"/>
    </source>
</evidence>
<keyword evidence="6" id="KW-1185">Reference proteome</keyword>
<reference evidence="5 6" key="1">
    <citation type="submission" date="2022-10" db="EMBL/GenBank/DDBJ databases">
        <title>Paucibacter sp. hw1 Genome sequencing.</title>
        <authorList>
            <person name="Park S."/>
        </authorList>
    </citation>
    <scope>NUCLEOTIDE SEQUENCE [LARGE SCALE GENOMIC DNA]</scope>
    <source>
        <strain evidence="6">hw1</strain>
    </source>
</reference>